<dbReference type="SMART" id="SM00382">
    <property type="entry name" value="AAA"/>
    <property type="match status" value="1"/>
</dbReference>
<sequence length="376" mass="43855">MLIPRLIADSVLNDIIRSGKVILIYGPRQAGKTTLAGLILEKTGLKTLVVNADQLKYVDILSSRDLSKLKSLVHGYDVLFIDEGQRVPDIGLNLKILHDMLPQLKILVTGSSSFLLSDRVTESLTGRKKVYTLLPVSLGELSKTYNSFELNDQLEERLIYGQYPEVINLIGYNEKEDYLREITSSYIYKDILELEHIKYPFKIRDLLRLLAFQTGSQVSIPELGRQLGLNRETVERYLYLLEQSFVIFRLSAFSRNLRKEISKSQKFYFYDNGIRNLLTDNLHALKMRNDIGALWENFILSERKKKLLYDNKHTHNYFWRTYSGTEIDYIEEYQGKLSAFEIKYNKSKTKAPLVWQQQYGKDFQVINKENYLDFII</sequence>
<dbReference type="Gene3D" id="3.40.50.300">
    <property type="entry name" value="P-loop containing nucleotide triphosphate hydrolases"/>
    <property type="match status" value="1"/>
</dbReference>
<protein>
    <recommendedName>
        <fullName evidence="1">AAA+ ATPase domain-containing protein</fullName>
    </recommendedName>
</protein>
<name>A0A3B0UGR5_9ZZZZ</name>
<dbReference type="PANTHER" id="PTHR43566">
    <property type="entry name" value="CONSERVED PROTEIN"/>
    <property type="match status" value="1"/>
</dbReference>
<feature type="domain" description="AAA+ ATPase" evidence="1">
    <location>
        <begin position="18"/>
        <end position="136"/>
    </location>
</feature>
<dbReference type="Pfam" id="PF13173">
    <property type="entry name" value="AAA_14"/>
    <property type="match status" value="1"/>
</dbReference>
<dbReference type="InterPro" id="IPR003593">
    <property type="entry name" value="AAA+_ATPase"/>
</dbReference>
<gene>
    <name evidence="2" type="ORF">MNBD_BACTEROID07-907</name>
</gene>
<dbReference type="AlphaFoldDB" id="A0A3B0UGR5"/>
<dbReference type="InterPro" id="IPR041682">
    <property type="entry name" value="AAA_14"/>
</dbReference>
<dbReference type="Pfam" id="PF13635">
    <property type="entry name" value="DUF4143"/>
    <property type="match status" value="1"/>
</dbReference>
<dbReference type="EMBL" id="UOET01000422">
    <property type="protein sequence ID" value="VAW29768.1"/>
    <property type="molecule type" value="Genomic_DNA"/>
</dbReference>
<dbReference type="InterPro" id="IPR027417">
    <property type="entry name" value="P-loop_NTPase"/>
</dbReference>
<dbReference type="PANTHER" id="PTHR43566:SF1">
    <property type="entry name" value="AAA+ ATPASE DOMAIN-CONTAINING PROTEIN"/>
    <property type="match status" value="1"/>
</dbReference>
<organism evidence="2">
    <name type="scientific">hydrothermal vent metagenome</name>
    <dbReference type="NCBI Taxonomy" id="652676"/>
    <lineage>
        <taxon>unclassified sequences</taxon>
        <taxon>metagenomes</taxon>
        <taxon>ecological metagenomes</taxon>
    </lineage>
</organism>
<evidence type="ECO:0000313" key="2">
    <source>
        <dbReference type="EMBL" id="VAW29768.1"/>
    </source>
</evidence>
<reference evidence="2" key="1">
    <citation type="submission" date="2018-06" db="EMBL/GenBank/DDBJ databases">
        <authorList>
            <person name="Zhirakovskaya E."/>
        </authorList>
    </citation>
    <scope>NUCLEOTIDE SEQUENCE</scope>
</reference>
<proteinExistence type="predicted"/>
<dbReference type="InterPro" id="IPR025420">
    <property type="entry name" value="DUF4143"/>
</dbReference>
<accession>A0A3B0UGR5</accession>
<evidence type="ECO:0000259" key="1">
    <source>
        <dbReference type="SMART" id="SM00382"/>
    </source>
</evidence>
<dbReference type="SUPFAM" id="SSF52540">
    <property type="entry name" value="P-loop containing nucleoside triphosphate hydrolases"/>
    <property type="match status" value="1"/>
</dbReference>